<dbReference type="RefSeq" id="WP_187025583.1">
    <property type="nucleotide sequence ID" value="NZ_JACRUP010000002.1"/>
</dbReference>
<dbReference type="Pfam" id="PF05127">
    <property type="entry name" value="NAT10_TcmA_helicase"/>
    <property type="match status" value="1"/>
</dbReference>
<dbReference type="SUPFAM" id="SSF55729">
    <property type="entry name" value="Acyl-CoA N-acyltransferases (Nat)"/>
    <property type="match status" value="1"/>
</dbReference>
<dbReference type="Pfam" id="PF13718">
    <property type="entry name" value="GNAT_acetyltr_2"/>
    <property type="match status" value="1"/>
</dbReference>
<dbReference type="Gene3D" id="3.40.50.300">
    <property type="entry name" value="P-loop containing nucleotide triphosphate hydrolases"/>
    <property type="match status" value="1"/>
</dbReference>
<keyword evidence="3 9" id="KW-0808">Transferase</keyword>
<accession>A0A9X0R6K4</accession>
<keyword evidence="12" id="KW-1185">Reference proteome</keyword>
<dbReference type="Gene3D" id="1.20.120.890">
    <property type="entry name" value="tRNA(Met) cytidine acetyltransferase, tail domain"/>
    <property type="match status" value="1"/>
</dbReference>
<dbReference type="PROSITE" id="PS51186">
    <property type="entry name" value="GNAT"/>
    <property type="match status" value="1"/>
</dbReference>
<dbReference type="EC" id="2.3.1.193" evidence="9"/>
<evidence type="ECO:0000259" key="10">
    <source>
        <dbReference type="PROSITE" id="PS51186"/>
    </source>
</evidence>
<dbReference type="InterPro" id="IPR000182">
    <property type="entry name" value="GNAT_dom"/>
</dbReference>
<dbReference type="Pfam" id="PF08351">
    <property type="entry name" value="TmcA_N"/>
    <property type="match status" value="1"/>
</dbReference>
<dbReference type="EMBL" id="JACRUP010000002">
    <property type="protein sequence ID" value="MBC5850522.1"/>
    <property type="molecule type" value="Genomic_DNA"/>
</dbReference>
<comment type="catalytic activity">
    <reaction evidence="9">
        <text>cytidine(34) in elongator tRNA(Met) + acetyl-CoA + ATP + H2O = N(4)-acetylcytidine(34) in elongator tRNA(Met) + ADP + phosphate + CoA + H(+)</text>
        <dbReference type="Rhea" id="RHEA:43788"/>
        <dbReference type="Rhea" id="RHEA-COMP:10693"/>
        <dbReference type="Rhea" id="RHEA-COMP:10694"/>
        <dbReference type="ChEBI" id="CHEBI:15377"/>
        <dbReference type="ChEBI" id="CHEBI:15378"/>
        <dbReference type="ChEBI" id="CHEBI:30616"/>
        <dbReference type="ChEBI" id="CHEBI:43474"/>
        <dbReference type="ChEBI" id="CHEBI:57287"/>
        <dbReference type="ChEBI" id="CHEBI:57288"/>
        <dbReference type="ChEBI" id="CHEBI:74900"/>
        <dbReference type="ChEBI" id="CHEBI:82748"/>
        <dbReference type="ChEBI" id="CHEBI:456216"/>
        <dbReference type="EC" id="2.3.1.193"/>
    </reaction>
</comment>
<feature type="domain" description="N-acetyltransferase" evidence="10">
    <location>
        <begin position="360"/>
        <end position="544"/>
    </location>
</feature>
<gene>
    <name evidence="9" type="primary">tmcA</name>
    <name evidence="11" type="ORF">H8Q88_06060</name>
</gene>
<evidence type="ECO:0000313" key="12">
    <source>
        <dbReference type="Proteomes" id="UP000615796"/>
    </source>
</evidence>
<dbReference type="GO" id="GO:0051392">
    <property type="term" value="F:tRNA cytidine N4-acetyltransferase activity"/>
    <property type="evidence" value="ECO:0007669"/>
    <property type="project" value="UniProtKB-UniRule"/>
</dbReference>
<evidence type="ECO:0000256" key="6">
    <source>
        <dbReference type="ARBA" id="ARBA00022840"/>
    </source>
</evidence>
<evidence type="ECO:0000256" key="5">
    <source>
        <dbReference type="ARBA" id="ARBA00022741"/>
    </source>
</evidence>
<organism evidence="11 12">
    <name type="scientific">Vibrio metschnikovii</name>
    <dbReference type="NCBI Taxonomy" id="28172"/>
    <lineage>
        <taxon>Bacteria</taxon>
        <taxon>Pseudomonadati</taxon>
        <taxon>Pseudomonadota</taxon>
        <taxon>Gammaproteobacteria</taxon>
        <taxon>Vibrionales</taxon>
        <taxon>Vibrionaceae</taxon>
        <taxon>Vibrio</taxon>
    </lineage>
</organism>
<feature type="binding site" evidence="9">
    <location>
        <position position="516"/>
    </location>
    <ligand>
        <name>acetyl-CoA</name>
        <dbReference type="ChEBI" id="CHEBI:57288"/>
    </ligand>
</feature>
<evidence type="ECO:0000256" key="9">
    <source>
        <dbReference type="HAMAP-Rule" id="MF_01886"/>
    </source>
</evidence>
<name>A0A9X0R6K4_VIBME</name>
<keyword evidence="8 9" id="KW-0012">Acyltransferase</keyword>
<dbReference type="InterPro" id="IPR024914">
    <property type="entry name" value="tRNA_acetyltr_TmcA"/>
</dbReference>
<keyword evidence="5 9" id="KW-0547">Nucleotide-binding</keyword>
<dbReference type="InterPro" id="IPR038321">
    <property type="entry name" value="TmcA_C_sf"/>
</dbReference>
<evidence type="ECO:0000256" key="7">
    <source>
        <dbReference type="ARBA" id="ARBA00022884"/>
    </source>
</evidence>
<keyword evidence="7 9" id="KW-0694">RNA-binding</keyword>
<comment type="function">
    <text evidence="9">Catalyzes the formation of N(4)-acetylcytidine (ac(4)C) at the wobble position of tRNA(Met), by using acetyl-CoA as an acetyl donor and ATP (or GTP).</text>
</comment>
<feature type="binding site" evidence="9">
    <location>
        <position position="327"/>
    </location>
    <ligand>
        <name>ATP</name>
        <dbReference type="ChEBI" id="CHEBI:30616"/>
    </ligand>
</feature>
<dbReference type="Proteomes" id="UP000615796">
    <property type="component" value="Unassembled WGS sequence"/>
</dbReference>
<dbReference type="GO" id="GO:0005737">
    <property type="term" value="C:cytoplasm"/>
    <property type="evidence" value="ECO:0007669"/>
    <property type="project" value="UniProtKB-SubCell"/>
</dbReference>
<evidence type="ECO:0000256" key="4">
    <source>
        <dbReference type="ARBA" id="ARBA00022694"/>
    </source>
</evidence>
<dbReference type="GO" id="GO:0051391">
    <property type="term" value="P:tRNA acetylation"/>
    <property type="evidence" value="ECO:0007669"/>
    <property type="project" value="UniProtKB-UniRule"/>
</dbReference>
<evidence type="ECO:0000256" key="8">
    <source>
        <dbReference type="ARBA" id="ARBA00023315"/>
    </source>
</evidence>
<comment type="similarity">
    <text evidence="9">Belongs to the TmcA family.</text>
</comment>
<dbReference type="InterPro" id="IPR013562">
    <property type="entry name" value="TmcA/NAT10_N"/>
</dbReference>
<dbReference type="GO" id="GO:1904812">
    <property type="term" value="P:rRNA acetylation involved in maturation of SSU-rRNA"/>
    <property type="evidence" value="ECO:0007669"/>
    <property type="project" value="TreeGrafter"/>
</dbReference>
<evidence type="ECO:0000256" key="1">
    <source>
        <dbReference type="ARBA" id="ARBA00022490"/>
    </source>
</evidence>
<dbReference type="CDD" id="cd04301">
    <property type="entry name" value="NAT_SF"/>
    <property type="match status" value="1"/>
</dbReference>
<dbReference type="SUPFAM" id="SSF52540">
    <property type="entry name" value="P-loop containing nucleoside triphosphate hydrolases"/>
    <property type="match status" value="1"/>
</dbReference>
<dbReference type="HAMAP" id="MF_01886">
    <property type="entry name" value="tRNA_acetyltr_TmcA"/>
    <property type="match status" value="1"/>
</dbReference>
<keyword evidence="6 9" id="KW-0067">ATP-binding</keyword>
<dbReference type="FunFam" id="3.40.50.300:FF:001011">
    <property type="entry name" value="tRNA(Met) cytidine acetyltransferase TmcA"/>
    <property type="match status" value="1"/>
</dbReference>
<keyword evidence="2 9" id="KW-0820">tRNA-binding</keyword>
<sequence length="678" mass="76367">MTTLTTDYLNYFQSLQRCAQQRNHRFAVYLSGEPPWSRHVLQAWLATVEEHRVVQLGGVPFFAASSLAYNQGQRLLGQECHVLITDFSQGFDANSFSAALGTLIGGGLLFIIGHQVNPTAADNIWLTRALEQLLIVTESDIPALPKSFLVPESCHTQEQALAVEAMLRVVTGHRKRPLLLTADRGRGKSSALGIAAAKLMQSRTLKIIITAPRLSAITPVFYFAAQGLPGAKVSKDKIDYQASQLQFIAPDELEQHEHDCDLLLVDEAAALPLPFLYRFVERYHRAVFSTTIHGYEGCGRGFTLKFQHWLAQHRPQTHCLHLEQPIRWAAQDPLETWHRETFLLNYDLRSDLAAITLDNIDYFSVSKTELLASPGLLKEAFGLLVNAHYQTSPNDLFHLLSDEKLTLYVASHQQCLVGCLLAVQEGGLDQELIESIQLGQRRPRGHLAPITLANQMGITQAAQQQCWRVMRIAVHPQRQHLGIGSQLLTHFIEHHPCDYVATSFGATPELIHFWQRNGFHSIKLGSQRDQASGCFSLLMIYARHVEWLSQARRQFQAHLLYELKDSLQCLAAKTVCLLLSEAKTEKRITLPVDLLTRYSMGGANYESVAVWIEKLLIHSAFQSSMVIEDLLIEKVIQQRTWTECAATHGYTGRKQTEQVLRHQLARLLSDLQCKLSLQ</sequence>
<dbReference type="PANTHER" id="PTHR10925:SF5">
    <property type="entry name" value="RNA CYTIDINE ACETYLTRANSFERASE"/>
    <property type="match status" value="1"/>
</dbReference>
<evidence type="ECO:0000256" key="3">
    <source>
        <dbReference type="ARBA" id="ARBA00022679"/>
    </source>
</evidence>
<dbReference type="AlphaFoldDB" id="A0A9X0R6K4"/>
<feature type="binding site" evidence="9">
    <location>
        <begin position="472"/>
        <end position="474"/>
    </location>
    <ligand>
        <name>acetyl-CoA</name>
        <dbReference type="ChEBI" id="CHEBI:57288"/>
    </ligand>
</feature>
<dbReference type="InterPro" id="IPR007807">
    <property type="entry name" value="TcmA/NAT10_helicase"/>
</dbReference>
<dbReference type="InterPro" id="IPR027417">
    <property type="entry name" value="P-loop_NTPase"/>
</dbReference>
<keyword evidence="1 9" id="KW-0963">Cytoplasm</keyword>
<comment type="caution">
    <text evidence="11">The sequence shown here is derived from an EMBL/GenBank/DDBJ whole genome shotgun (WGS) entry which is preliminary data.</text>
</comment>
<dbReference type="PANTHER" id="PTHR10925">
    <property type="entry name" value="N-ACETYLTRANSFERASE 10"/>
    <property type="match status" value="1"/>
</dbReference>
<protein>
    <recommendedName>
        <fullName evidence="9">tRNA(Met) cytidine acetyltransferase TmcA</fullName>
        <ecNumber evidence="9">2.3.1.193</ecNumber>
    </recommendedName>
</protein>
<comment type="caution">
    <text evidence="9">Lacks conserved residue(s) required for the propagation of feature annotation.</text>
</comment>
<keyword evidence="4 9" id="KW-0819">tRNA processing</keyword>
<dbReference type="Gene3D" id="3.40.50.11040">
    <property type="match status" value="1"/>
</dbReference>
<dbReference type="GO" id="GO:1990883">
    <property type="term" value="F:18S rRNA cytidine N-acetyltransferase activity"/>
    <property type="evidence" value="ECO:0007669"/>
    <property type="project" value="TreeGrafter"/>
</dbReference>
<reference evidence="11" key="1">
    <citation type="submission" date="2020-08" db="EMBL/GenBank/DDBJ databases">
        <title>Genome Sequencing and Pan-Genome Analysis of Migratory bird Vibrio Strains, Inner Mongolia.</title>
        <authorList>
            <person name="Zheng L."/>
        </authorList>
    </citation>
    <scope>NUCLEOTIDE SEQUENCE</scope>
    <source>
        <strain evidence="11">M13F</strain>
    </source>
</reference>
<evidence type="ECO:0000313" key="11">
    <source>
        <dbReference type="EMBL" id="MBC5850522.1"/>
    </source>
</evidence>
<dbReference type="Gene3D" id="3.40.630.30">
    <property type="match status" value="1"/>
</dbReference>
<dbReference type="InterPro" id="IPR016181">
    <property type="entry name" value="Acyl_CoA_acyltransferase"/>
</dbReference>
<dbReference type="GO" id="GO:0002101">
    <property type="term" value="P:tRNA wobble cytosine modification"/>
    <property type="evidence" value="ECO:0007669"/>
    <property type="project" value="UniProtKB-UniRule"/>
</dbReference>
<dbReference type="InterPro" id="IPR032672">
    <property type="entry name" value="TmcA/NAT10/Kre33"/>
</dbReference>
<dbReference type="GO" id="GO:0000049">
    <property type="term" value="F:tRNA binding"/>
    <property type="evidence" value="ECO:0007669"/>
    <property type="project" value="UniProtKB-UniRule"/>
</dbReference>
<dbReference type="GO" id="GO:0005524">
    <property type="term" value="F:ATP binding"/>
    <property type="evidence" value="ECO:0007669"/>
    <property type="project" value="UniProtKB-UniRule"/>
</dbReference>
<evidence type="ECO:0000256" key="2">
    <source>
        <dbReference type="ARBA" id="ARBA00022555"/>
    </source>
</evidence>
<comment type="subcellular location">
    <subcellularLocation>
        <location evidence="9">Cytoplasm</location>
    </subcellularLocation>
</comment>
<proteinExistence type="inferred from homology"/>
<feature type="binding site" evidence="9">
    <location>
        <position position="159"/>
    </location>
    <ligand>
        <name>ATP</name>
        <dbReference type="ChEBI" id="CHEBI:30616"/>
    </ligand>
</feature>
<feature type="binding site" evidence="9">
    <location>
        <position position="509"/>
    </location>
    <ligand>
        <name>acetyl-CoA</name>
        <dbReference type="ChEBI" id="CHEBI:57288"/>
    </ligand>
</feature>